<sequence length="584" mass="62440">MPAETYGVWSLVPLLLAIGLALITRKAALALFIGVWSGGVIHRYHDSIELIESSLGGFDIPGSGLLSQLLGVFLAGIWGLTDSLQWITESAGDSVFNMQIIIFCLLLGSAIAMIWKLGGTHAAANWATNYISTKRKAGLVAWGLGLMMFFDDYANSAIVGTTMKDISDNLRMSREKLCYIVDSTAAPVSTIALSSWVAFQMSMIDAGYQATDIAESDVPSSFIIFVQSIPFNMYSILAICMVGIIVVTGWDYGAMLTAEHRAATTGKVNRDDAEPLQDIEGEFGDPIAKDPPLRVFVVPVAVLVSVMIVGALRTGYSEGAGLYDMILEADYAAALVVAAFAMVATTFYYAHKYDLQSVGESVDTTINGFNMMMTALTVLVLAWSIGEVVAVLGTGEFVAAYANEFLTPEIVPIVVLVLATFMGFTMGDSWAVMSILTPIAVPVAWSLTGDHVMVSVIVGAVFSGAIFGDHTSPISPTTVLSATFTGADLIDHVRTQVYYAIPVVVVSAILLLVWGYGSPIWGRSVSAAIVLLPIGVAVLTLLTYGLSQYDTKRKNVDLSEVRLTHSTRAVRSDGDGRPEGEHSE</sequence>
<feature type="transmembrane region" description="Helical" evidence="6">
    <location>
        <begin position="137"/>
        <end position="156"/>
    </location>
</feature>
<feature type="transmembrane region" description="Helical" evidence="6">
    <location>
        <begin position="443"/>
        <end position="467"/>
    </location>
</feature>
<keyword evidence="3 6" id="KW-0812">Transmembrane</keyword>
<evidence type="ECO:0000256" key="5">
    <source>
        <dbReference type="ARBA" id="ARBA00023136"/>
    </source>
</evidence>
<name>A0A5P9P957_9EURY</name>
<dbReference type="Proteomes" id="UP000326170">
    <property type="component" value="Plasmid unnamed1"/>
</dbReference>
<keyword evidence="9" id="KW-1185">Reference proteome</keyword>
<evidence type="ECO:0000256" key="6">
    <source>
        <dbReference type="SAM" id="Phobius"/>
    </source>
</evidence>
<evidence type="ECO:0000259" key="7">
    <source>
        <dbReference type="Pfam" id="PF03553"/>
    </source>
</evidence>
<keyword evidence="2" id="KW-1003">Cell membrane</keyword>
<dbReference type="GO" id="GO:0005886">
    <property type="term" value="C:plasma membrane"/>
    <property type="evidence" value="ECO:0007669"/>
    <property type="project" value="UniProtKB-SubCell"/>
</dbReference>
<feature type="transmembrane region" description="Helical" evidence="6">
    <location>
        <begin position="96"/>
        <end position="117"/>
    </location>
</feature>
<evidence type="ECO:0000256" key="2">
    <source>
        <dbReference type="ARBA" id="ARBA00022475"/>
    </source>
</evidence>
<dbReference type="RefSeq" id="WP_152944037.1">
    <property type="nucleotide sequence ID" value="NZ_CP045489.1"/>
</dbReference>
<feature type="transmembrane region" description="Helical" evidence="6">
    <location>
        <begin position="177"/>
        <end position="199"/>
    </location>
</feature>
<feature type="transmembrane region" description="Helical" evidence="6">
    <location>
        <begin position="371"/>
        <end position="393"/>
    </location>
</feature>
<dbReference type="GeneID" id="42303066"/>
<comment type="subcellular location">
    <subcellularLocation>
        <location evidence="1">Cell membrane</location>
        <topology evidence="1">Multi-pass membrane protein</topology>
    </subcellularLocation>
</comment>
<keyword evidence="8" id="KW-0614">Plasmid</keyword>
<gene>
    <name evidence="8" type="ORF">GCU68_18580</name>
</gene>
<dbReference type="KEGG" id="nas:GCU68_18580"/>
<feature type="transmembrane region" description="Helical" evidence="6">
    <location>
        <begin position="331"/>
        <end position="350"/>
    </location>
</feature>
<proteinExistence type="predicted"/>
<evidence type="ECO:0000256" key="3">
    <source>
        <dbReference type="ARBA" id="ARBA00022692"/>
    </source>
</evidence>
<reference evidence="8 9" key="1">
    <citation type="journal article" date="2007" name="Int. J. Syst. Evol. Microbiol.">
        <title>Natronorubrum sulfidifaciens sp. nov., an extremely haloalkaliphilic archaeon isolated from Aiding salt lake in Xin-Jiang, China.</title>
        <authorList>
            <person name="Cui H.L."/>
            <person name="Tohty D."/>
            <person name="Liu H.C."/>
            <person name="Liu S.J."/>
            <person name="Oren A."/>
            <person name="Zhou P.J."/>
        </authorList>
    </citation>
    <scope>NUCLEOTIDE SEQUENCE [LARGE SCALE GENOMIC DNA]</scope>
    <source>
        <strain evidence="8 9">7-3</strain>
        <plasmid evidence="8">unnamed1</plasmid>
    </source>
</reference>
<dbReference type="EMBL" id="CP045489">
    <property type="protein sequence ID" value="QFU84527.1"/>
    <property type="molecule type" value="Genomic_DNA"/>
</dbReference>
<geneLocation type="plasmid" evidence="8 9">
    <name>unnamed1</name>
</geneLocation>
<dbReference type="Pfam" id="PF03553">
    <property type="entry name" value="Na_H_antiporter"/>
    <property type="match status" value="1"/>
</dbReference>
<dbReference type="PANTHER" id="PTHR43478">
    <property type="entry name" value="NA+/H+ ANTIPORTER-RELATED"/>
    <property type="match status" value="1"/>
</dbReference>
<feature type="transmembrane region" description="Helical" evidence="6">
    <location>
        <begin position="528"/>
        <end position="546"/>
    </location>
</feature>
<keyword evidence="5 6" id="KW-0472">Membrane</keyword>
<evidence type="ECO:0000256" key="1">
    <source>
        <dbReference type="ARBA" id="ARBA00004651"/>
    </source>
</evidence>
<evidence type="ECO:0000313" key="9">
    <source>
        <dbReference type="Proteomes" id="UP000326170"/>
    </source>
</evidence>
<feature type="transmembrane region" description="Helical" evidence="6">
    <location>
        <begin position="65"/>
        <end position="84"/>
    </location>
</feature>
<feature type="transmembrane region" description="Helical" evidence="6">
    <location>
        <begin position="413"/>
        <end position="436"/>
    </location>
</feature>
<dbReference type="OrthoDB" id="76879at2157"/>
<feature type="domain" description="Na+/H+ antiporter NhaC-like C-terminal" evidence="7">
    <location>
        <begin position="194"/>
        <end position="515"/>
    </location>
</feature>
<protein>
    <submittedName>
        <fullName evidence="8">Na+/H+ antiporter NhaC family protein</fullName>
    </submittedName>
</protein>
<feature type="transmembrane region" description="Helical" evidence="6">
    <location>
        <begin position="293"/>
        <end position="311"/>
    </location>
</feature>
<dbReference type="PANTHER" id="PTHR43478:SF1">
    <property type="entry name" value="NA+_H+ ANTIPORTER NHAC-LIKE C-TERMINAL DOMAIN-CONTAINING PROTEIN"/>
    <property type="match status" value="1"/>
</dbReference>
<evidence type="ECO:0000313" key="8">
    <source>
        <dbReference type="EMBL" id="QFU84527.1"/>
    </source>
</evidence>
<keyword evidence="4 6" id="KW-1133">Transmembrane helix</keyword>
<feature type="transmembrane region" description="Helical" evidence="6">
    <location>
        <begin position="497"/>
        <end position="516"/>
    </location>
</feature>
<dbReference type="InterPro" id="IPR018461">
    <property type="entry name" value="Na/H_Antiport_NhaC-like_C"/>
</dbReference>
<accession>A0A5P9P957</accession>
<organism evidence="8 9">
    <name type="scientific">Natronorubrum aibiense</name>
    <dbReference type="NCBI Taxonomy" id="348826"/>
    <lineage>
        <taxon>Archaea</taxon>
        <taxon>Methanobacteriati</taxon>
        <taxon>Methanobacteriota</taxon>
        <taxon>Stenosarchaea group</taxon>
        <taxon>Halobacteria</taxon>
        <taxon>Halobacteriales</taxon>
        <taxon>Natrialbaceae</taxon>
        <taxon>Natronorubrum</taxon>
    </lineage>
</organism>
<feature type="transmembrane region" description="Helical" evidence="6">
    <location>
        <begin position="231"/>
        <end position="252"/>
    </location>
</feature>
<dbReference type="AlphaFoldDB" id="A0A5P9P957"/>
<evidence type="ECO:0000256" key="4">
    <source>
        <dbReference type="ARBA" id="ARBA00022989"/>
    </source>
</evidence>